<reference evidence="1" key="1">
    <citation type="submission" date="2022-09" db="EMBL/GenBank/DDBJ databases">
        <title>Intensive care unit water sources are persistently colonized with multi-drug resistant bacteria and are the site of extensive horizontal gene transfer of antibiotic resistance genes.</title>
        <authorList>
            <person name="Diorio-Toth L."/>
        </authorList>
    </citation>
    <scope>NUCLEOTIDE SEQUENCE</scope>
    <source>
        <strain evidence="1">GD03947</strain>
    </source>
</reference>
<evidence type="ECO:0000313" key="2">
    <source>
        <dbReference type="Proteomes" id="UP001158500"/>
    </source>
</evidence>
<sequence>MSSTLIPLSALTDARLTGSGVFDVLMKASRAHLDEEFSRNRIKGAEYAQVYLGSLTEVLQASVQFLLQKDKTDAEVRLINQQILNAEVENRVLEAQVCKLKAEFDLLQEQRLKTTEETGLLAQKKITEKAQTVGAGVDEDSVVGRQKMLYRAQTDGFKRDAEQKAAKLLADTWNVRRTTDEGTVADSTNMLNDATIGRAISKLLAGVGA</sequence>
<organism evidence="1 2">
    <name type="scientific">Stutzerimonas stutzeri</name>
    <name type="common">Pseudomonas stutzeri</name>
    <dbReference type="NCBI Taxonomy" id="316"/>
    <lineage>
        <taxon>Bacteria</taxon>
        <taxon>Pseudomonadati</taxon>
        <taxon>Pseudomonadota</taxon>
        <taxon>Gammaproteobacteria</taxon>
        <taxon>Pseudomonadales</taxon>
        <taxon>Pseudomonadaceae</taxon>
        <taxon>Stutzerimonas</taxon>
    </lineage>
</organism>
<evidence type="ECO:0000313" key="1">
    <source>
        <dbReference type="EMBL" id="MDH1236541.1"/>
    </source>
</evidence>
<accession>A0AA42P8I5</accession>
<proteinExistence type="predicted"/>
<name>A0AA42P8I5_STUST</name>
<dbReference type="AlphaFoldDB" id="A0AA42P8I5"/>
<dbReference type="RefSeq" id="WP_279641453.1">
    <property type="nucleotide sequence ID" value="NZ_JAOCAE010000006.1"/>
</dbReference>
<comment type="caution">
    <text evidence="1">The sequence shown here is derived from an EMBL/GenBank/DDBJ whole genome shotgun (WGS) entry which is preliminary data.</text>
</comment>
<gene>
    <name evidence="1" type="ORF">N5C32_10870</name>
</gene>
<dbReference type="EMBL" id="JAOCAE010000006">
    <property type="protein sequence ID" value="MDH1236541.1"/>
    <property type="molecule type" value="Genomic_DNA"/>
</dbReference>
<protein>
    <submittedName>
        <fullName evidence="1">Uncharacterized protein</fullName>
    </submittedName>
</protein>
<dbReference type="Proteomes" id="UP001158500">
    <property type="component" value="Unassembled WGS sequence"/>
</dbReference>